<comment type="caution">
    <text evidence="3">The sequence shown here is derived from an EMBL/GenBank/DDBJ whole genome shotgun (WGS) entry which is preliminary data.</text>
</comment>
<evidence type="ECO:0000313" key="3">
    <source>
        <dbReference type="EMBL" id="GGJ24023.1"/>
    </source>
</evidence>
<dbReference type="CDD" id="cd00093">
    <property type="entry name" value="HTH_XRE"/>
    <property type="match status" value="1"/>
</dbReference>
<dbReference type="EMBL" id="BMKW01000008">
    <property type="protein sequence ID" value="GGJ24023.1"/>
    <property type="molecule type" value="Genomic_DNA"/>
</dbReference>
<evidence type="ECO:0000259" key="2">
    <source>
        <dbReference type="PROSITE" id="PS50943"/>
    </source>
</evidence>
<proteinExistence type="predicted"/>
<evidence type="ECO:0000313" key="4">
    <source>
        <dbReference type="Proteomes" id="UP000661507"/>
    </source>
</evidence>
<dbReference type="SUPFAM" id="SSF51182">
    <property type="entry name" value="RmlC-like cupins"/>
    <property type="match status" value="1"/>
</dbReference>
<dbReference type="InterPro" id="IPR050807">
    <property type="entry name" value="TransReg_Diox_bact_type"/>
</dbReference>
<reference evidence="3" key="1">
    <citation type="journal article" date="2014" name="Int. J. Syst. Evol. Microbiol.">
        <title>Complete genome sequence of Corynebacterium casei LMG S-19264T (=DSM 44701T), isolated from a smear-ripened cheese.</title>
        <authorList>
            <consortium name="US DOE Joint Genome Institute (JGI-PGF)"/>
            <person name="Walter F."/>
            <person name="Albersmeier A."/>
            <person name="Kalinowski J."/>
            <person name="Ruckert C."/>
        </authorList>
    </citation>
    <scope>NUCLEOTIDE SEQUENCE</scope>
    <source>
        <strain evidence="3">CGMCC 1.3617</strain>
    </source>
</reference>
<dbReference type="GO" id="GO:0005829">
    <property type="term" value="C:cytosol"/>
    <property type="evidence" value="ECO:0007669"/>
    <property type="project" value="TreeGrafter"/>
</dbReference>
<gene>
    <name evidence="3" type="ORF">GCM10011320_34130</name>
</gene>
<keyword evidence="4" id="KW-1185">Reference proteome</keyword>
<feature type="domain" description="HTH cro/C1-type" evidence="2">
    <location>
        <begin position="22"/>
        <end position="76"/>
    </location>
</feature>
<dbReference type="PANTHER" id="PTHR46797">
    <property type="entry name" value="HTH-TYPE TRANSCRIPTIONAL REGULATOR"/>
    <property type="match status" value="1"/>
</dbReference>
<dbReference type="InterPro" id="IPR011051">
    <property type="entry name" value="RmlC_Cupin_sf"/>
</dbReference>
<dbReference type="Pfam" id="PF01381">
    <property type="entry name" value="HTH_3"/>
    <property type="match status" value="1"/>
</dbReference>
<dbReference type="InterPro" id="IPR010982">
    <property type="entry name" value="Lambda_DNA-bd_dom_sf"/>
</dbReference>
<dbReference type="Pfam" id="PF07883">
    <property type="entry name" value="Cupin_2"/>
    <property type="match status" value="1"/>
</dbReference>
<keyword evidence="1" id="KW-0238">DNA-binding</keyword>
<name>A0A917KRF2_9PROT</name>
<organism evidence="3 4">
    <name type="scientific">Neoroseomonas lacus</name>
    <dbReference type="NCBI Taxonomy" id="287609"/>
    <lineage>
        <taxon>Bacteria</taxon>
        <taxon>Pseudomonadati</taxon>
        <taxon>Pseudomonadota</taxon>
        <taxon>Alphaproteobacteria</taxon>
        <taxon>Acetobacterales</taxon>
        <taxon>Acetobacteraceae</taxon>
        <taxon>Neoroseomonas</taxon>
    </lineage>
</organism>
<dbReference type="AlphaFoldDB" id="A0A917KRF2"/>
<dbReference type="CDD" id="cd02209">
    <property type="entry name" value="cupin_XRE_C"/>
    <property type="match status" value="1"/>
</dbReference>
<protein>
    <submittedName>
        <fullName evidence="3">Transcriptional regulator</fullName>
    </submittedName>
</protein>
<dbReference type="PANTHER" id="PTHR46797:SF2">
    <property type="entry name" value="TRANSCRIPTIONAL REGULATOR"/>
    <property type="match status" value="1"/>
</dbReference>
<dbReference type="GO" id="GO:0003677">
    <property type="term" value="F:DNA binding"/>
    <property type="evidence" value="ECO:0007669"/>
    <property type="project" value="UniProtKB-KW"/>
</dbReference>
<dbReference type="Gene3D" id="1.10.260.40">
    <property type="entry name" value="lambda repressor-like DNA-binding domains"/>
    <property type="match status" value="1"/>
</dbReference>
<accession>A0A917KRF2</accession>
<dbReference type="SMART" id="SM00530">
    <property type="entry name" value="HTH_XRE"/>
    <property type="match status" value="1"/>
</dbReference>
<dbReference type="PROSITE" id="PS50943">
    <property type="entry name" value="HTH_CROC1"/>
    <property type="match status" value="1"/>
</dbReference>
<dbReference type="SUPFAM" id="SSF47413">
    <property type="entry name" value="lambda repressor-like DNA-binding domains"/>
    <property type="match status" value="1"/>
</dbReference>
<dbReference type="InterPro" id="IPR014710">
    <property type="entry name" value="RmlC-like_jellyroll"/>
</dbReference>
<dbReference type="GO" id="GO:0003700">
    <property type="term" value="F:DNA-binding transcription factor activity"/>
    <property type="evidence" value="ECO:0007669"/>
    <property type="project" value="TreeGrafter"/>
</dbReference>
<dbReference type="Proteomes" id="UP000661507">
    <property type="component" value="Unassembled WGS sequence"/>
</dbReference>
<evidence type="ECO:0000256" key="1">
    <source>
        <dbReference type="ARBA" id="ARBA00023125"/>
    </source>
</evidence>
<sequence length="202" mass="22133">MTVAATASTEAGVAPEIIGSKIRMVRRSLGLSLQVVSERTGISIGLLSQIERGISAPSLKNLVALSTALGIRTGWFFDDGRPGEDGDRDLIVRREYRRKIVMENGTNMSKELLSPRRDGALQMFILTLEPGGSTGEEPYSHPAEVGGYVVRGLLDLWLNGRSFVLRTGDSFSIPPNCLRKYANADPQQPVELVWSIAYPDRM</sequence>
<dbReference type="Gene3D" id="2.60.120.10">
    <property type="entry name" value="Jelly Rolls"/>
    <property type="match status" value="1"/>
</dbReference>
<dbReference type="InterPro" id="IPR001387">
    <property type="entry name" value="Cro/C1-type_HTH"/>
</dbReference>
<dbReference type="InterPro" id="IPR013096">
    <property type="entry name" value="Cupin_2"/>
</dbReference>
<reference evidence="3" key="2">
    <citation type="submission" date="2020-09" db="EMBL/GenBank/DDBJ databases">
        <authorList>
            <person name="Sun Q."/>
            <person name="Zhou Y."/>
        </authorList>
    </citation>
    <scope>NUCLEOTIDE SEQUENCE</scope>
    <source>
        <strain evidence="3">CGMCC 1.3617</strain>
    </source>
</reference>